<reference evidence="1" key="1">
    <citation type="journal article" date="2012" name="PLoS ONE">
        <title>Gene sets for utilization of primary and secondary nutrition supplies in the distal gut of endangered iberian lynx.</title>
        <authorList>
            <person name="Alcaide M."/>
            <person name="Messina E."/>
            <person name="Richter M."/>
            <person name="Bargiela R."/>
            <person name="Peplies J."/>
            <person name="Huws S.A."/>
            <person name="Newbold C.J."/>
            <person name="Golyshin P.N."/>
            <person name="Simon M.A."/>
            <person name="Lopez G."/>
            <person name="Yakimov M.M."/>
            <person name="Ferrer M."/>
        </authorList>
    </citation>
    <scope>NUCLEOTIDE SEQUENCE</scope>
</reference>
<sequence>MEKFKLESFVIAAGIFLAGFCVFKGLESLAERGRIVSVRGLAEKEVKADHVIWPIVYKTTGNDLGQLYNEIKVKNKCIQDFLVKNGIPAEHLSIAAPEIRDRKADQYNYDYKGDRYNVKAVITVATEQVDKVIELIPRMGELLKDGIAITTGEYDNQVTFEYTSLNEIKPEMIEEATRNARQAAEKFAKDSDSKLGKIQSATQGLFSIDDRDSYTHHIKNVRVVTSVNFSLED</sequence>
<dbReference type="GO" id="GO:0006974">
    <property type="term" value="P:DNA damage response"/>
    <property type="evidence" value="ECO:0007669"/>
    <property type="project" value="TreeGrafter"/>
</dbReference>
<gene>
    <name evidence="1" type="ORF">EVA_13443</name>
</gene>
<dbReference type="Gene3D" id="3.30.70.2970">
    <property type="entry name" value="Protein of unknown function (DUF541), domain 2"/>
    <property type="match status" value="1"/>
</dbReference>
<dbReference type="InterPro" id="IPR016907">
    <property type="entry name" value="UCP029033"/>
</dbReference>
<dbReference type="EMBL" id="AMCI01004259">
    <property type="protein sequence ID" value="EJW98449.1"/>
    <property type="molecule type" value="Genomic_DNA"/>
</dbReference>
<organism evidence="1">
    <name type="scientific">gut metagenome</name>
    <dbReference type="NCBI Taxonomy" id="749906"/>
    <lineage>
        <taxon>unclassified sequences</taxon>
        <taxon>metagenomes</taxon>
        <taxon>organismal metagenomes</taxon>
    </lineage>
</organism>
<proteinExistence type="predicted"/>
<dbReference type="Pfam" id="PF04402">
    <property type="entry name" value="SIMPL"/>
    <property type="match status" value="1"/>
</dbReference>
<comment type="caution">
    <text evidence="1">The sequence shown here is derived from an EMBL/GenBank/DDBJ whole genome shotgun (WGS) entry which is preliminary data.</text>
</comment>
<dbReference type="Gene3D" id="3.30.110.170">
    <property type="entry name" value="Protein of unknown function (DUF541), domain 1"/>
    <property type="match status" value="1"/>
</dbReference>
<dbReference type="InterPro" id="IPR007497">
    <property type="entry name" value="SIMPL/DUF541"/>
</dbReference>
<protein>
    <submittedName>
        <fullName evidence="1">Uncharacterized conserved protein UCP029033, periplasmic protein</fullName>
    </submittedName>
</protein>
<dbReference type="InterPro" id="IPR052022">
    <property type="entry name" value="26kDa_periplasmic_antigen"/>
</dbReference>
<accession>J9GGG5</accession>
<dbReference type="PIRSF" id="PIRSF029033">
    <property type="entry name" value="UCP029033"/>
    <property type="match status" value="1"/>
</dbReference>
<evidence type="ECO:0000313" key="1">
    <source>
        <dbReference type="EMBL" id="EJW98449.1"/>
    </source>
</evidence>
<name>J9GGG5_9ZZZZ</name>
<dbReference type="PANTHER" id="PTHR34387">
    <property type="entry name" value="SLR1258 PROTEIN"/>
    <property type="match status" value="1"/>
</dbReference>
<dbReference type="PANTHER" id="PTHR34387:SF2">
    <property type="entry name" value="SLR1258 PROTEIN"/>
    <property type="match status" value="1"/>
</dbReference>
<dbReference type="AlphaFoldDB" id="J9GGG5"/>